<dbReference type="GO" id="GO:0006633">
    <property type="term" value="P:fatty acid biosynthetic process"/>
    <property type="evidence" value="ECO:0007669"/>
    <property type="project" value="TreeGrafter"/>
</dbReference>
<dbReference type="InterPro" id="IPR029069">
    <property type="entry name" value="HotDog_dom_sf"/>
</dbReference>
<dbReference type="Pfam" id="PF01575">
    <property type="entry name" value="MaoC_dehydratas"/>
    <property type="match status" value="1"/>
</dbReference>
<evidence type="ECO:0000259" key="2">
    <source>
        <dbReference type="Pfam" id="PF01575"/>
    </source>
</evidence>
<feature type="domain" description="MaoC-like" evidence="2">
    <location>
        <begin position="20"/>
        <end position="111"/>
    </location>
</feature>
<keyword evidence="1" id="KW-0812">Transmembrane</keyword>
<organism evidence="3 4">
    <name type="scientific">Desulfosporosinus acidiphilus (strain DSM 22704 / JCM 16185 / SJ4)</name>
    <dbReference type="NCBI Taxonomy" id="646529"/>
    <lineage>
        <taxon>Bacteria</taxon>
        <taxon>Bacillati</taxon>
        <taxon>Bacillota</taxon>
        <taxon>Clostridia</taxon>
        <taxon>Eubacteriales</taxon>
        <taxon>Desulfitobacteriaceae</taxon>
        <taxon>Desulfosporosinus</taxon>
    </lineage>
</organism>
<dbReference type="PANTHER" id="PTHR43437:SF3">
    <property type="entry name" value="HYDROXYACYL-THIOESTER DEHYDRATASE TYPE 2, MITOCHONDRIAL"/>
    <property type="match status" value="1"/>
</dbReference>
<dbReference type="CDD" id="cd03449">
    <property type="entry name" value="R_hydratase"/>
    <property type="match status" value="1"/>
</dbReference>
<name>I4D776_DESAJ</name>
<feature type="transmembrane region" description="Helical" evidence="1">
    <location>
        <begin position="58"/>
        <end position="82"/>
    </location>
</feature>
<dbReference type="HOGENOM" id="CLU_094876_3_3_9"/>
<evidence type="ECO:0000313" key="4">
    <source>
        <dbReference type="Proteomes" id="UP000002892"/>
    </source>
</evidence>
<protein>
    <submittedName>
        <fullName evidence="3">Acyl dehydratase</fullName>
    </submittedName>
</protein>
<evidence type="ECO:0000256" key="1">
    <source>
        <dbReference type="SAM" id="Phobius"/>
    </source>
</evidence>
<dbReference type="STRING" id="646529.Desaci_2718"/>
<dbReference type="EMBL" id="CP003639">
    <property type="protein sequence ID" value="AFM41650.1"/>
    <property type="molecule type" value="Genomic_DNA"/>
</dbReference>
<dbReference type="InterPro" id="IPR050965">
    <property type="entry name" value="UPF0336/Enoyl-CoA_hydratase"/>
</dbReference>
<dbReference type="OrthoDB" id="9801625at2"/>
<keyword evidence="1" id="KW-0472">Membrane</keyword>
<dbReference type="GO" id="GO:0019171">
    <property type="term" value="F:(3R)-hydroxyacyl-[acyl-carrier-protein] dehydratase activity"/>
    <property type="evidence" value="ECO:0007669"/>
    <property type="project" value="TreeGrafter"/>
</dbReference>
<dbReference type="PANTHER" id="PTHR43437">
    <property type="entry name" value="HYDROXYACYL-THIOESTER DEHYDRATASE TYPE 2, MITOCHONDRIAL-RELATED"/>
    <property type="match status" value="1"/>
</dbReference>
<accession>I4D776</accession>
<evidence type="ECO:0000313" key="3">
    <source>
        <dbReference type="EMBL" id="AFM41650.1"/>
    </source>
</evidence>
<keyword evidence="1" id="KW-1133">Transmembrane helix</keyword>
<dbReference type="SUPFAM" id="SSF54637">
    <property type="entry name" value="Thioesterase/thiol ester dehydrase-isomerase"/>
    <property type="match status" value="1"/>
</dbReference>
<sequence length="140" mass="15823">MDYGNSIKKWEEFNVGDSTKYAKTITSADIVIWCGLTGDMNPIHLDREYSRKTQFKDIIVPGIYVLGFISATLGKILGSIYASQTVRFTKPVYVNDTISAESTIIDKLENKRMLKLHTRCANQNEETVLDGEALLYIPRP</sequence>
<dbReference type="Proteomes" id="UP000002892">
    <property type="component" value="Chromosome"/>
</dbReference>
<keyword evidence="4" id="KW-1185">Reference proteome</keyword>
<dbReference type="Gene3D" id="3.10.129.10">
    <property type="entry name" value="Hotdog Thioesterase"/>
    <property type="match status" value="1"/>
</dbReference>
<dbReference type="RefSeq" id="WP_014827645.1">
    <property type="nucleotide sequence ID" value="NC_018068.1"/>
</dbReference>
<gene>
    <name evidence="3" type="ordered locus">Desaci_2718</name>
</gene>
<dbReference type="eggNOG" id="COG2030">
    <property type="taxonomic scope" value="Bacteria"/>
</dbReference>
<proteinExistence type="predicted"/>
<dbReference type="AlphaFoldDB" id="I4D776"/>
<dbReference type="KEGG" id="dai:Desaci_2718"/>
<dbReference type="InterPro" id="IPR002539">
    <property type="entry name" value="MaoC-like_dom"/>
</dbReference>
<reference evidence="3 4" key="1">
    <citation type="journal article" date="2012" name="J. Bacteriol.">
        <title>Complete genome sequences of Desulfosporosinus orientis DSM765T, Desulfosporosinus youngiae DSM17734T, Desulfosporosinus meridiei DSM13257T, and Desulfosporosinus acidiphilus DSM22704T.</title>
        <authorList>
            <person name="Pester M."/>
            <person name="Brambilla E."/>
            <person name="Alazard D."/>
            <person name="Rattei T."/>
            <person name="Weinmaier T."/>
            <person name="Han J."/>
            <person name="Lucas S."/>
            <person name="Lapidus A."/>
            <person name="Cheng J.F."/>
            <person name="Goodwin L."/>
            <person name="Pitluck S."/>
            <person name="Peters L."/>
            <person name="Ovchinnikova G."/>
            <person name="Teshima H."/>
            <person name="Detter J.C."/>
            <person name="Han C.S."/>
            <person name="Tapia R."/>
            <person name="Land M.L."/>
            <person name="Hauser L."/>
            <person name="Kyrpides N.C."/>
            <person name="Ivanova N.N."/>
            <person name="Pagani I."/>
            <person name="Huntmann M."/>
            <person name="Wei C.L."/>
            <person name="Davenport K.W."/>
            <person name="Daligault H."/>
            <person name="Chain P.S."/>
            <person name="Chen A."/>
            <person name="Mavromatis K."/>
            <person name="Markowitz V."/>
            <person name="Szeto E."/>
            <person name="Mikhailova N."/>
            <person name="Pati A."/>
            <person name="Wagner M."/>
            <person name="Woyke T."/>
            <person name="Ollivier B."/>
            <person name="Klenk H.P."/>
            <person name="Spring S."/>
            <person name="Loy A."/>
        </authorList>
    </citation>
    <scope>NUCLEOTIDE SEQUENCE [LARGE SCALE GENOMIC DNA]</scope>
    <source>
        <strain evidence="4">DSM 22704 / JCM 16185 / SJ4</strain>
    </source>
</reference>